<comment type="caution">
    <text evidence="2">The sequence shown here is derived from an EMBL/GenBank/DDBJ whole genome shotgun (WGS) entry which is preliminary data.</text>
</comment>
<feature type="transmembrane region" description="Helical" evidence="1">
    <location>
        <begin position="177"/>
        <end position="196"/>
    </location>
</feature>
<protein>
    <submittedName>
        <fullName evidence="2">Uncharacterized protein</fullName>
    </submittedName>
</protein>
<gene>
    <name evidence="2" type="ORF">S03H2_53628</name>
</gene>
<keyword evidence="1" id="KW-0812">Transmembrane</keyword>
<reference evidence="2" key="1">
    <citation type="journal article" date="2014" name="Front. Microbiol.">
        <title>High frequency of phylogenetically diverse reductive dehalogenase-homologous genes in deep subseafloor sedimentary metagenomes.</title>
        <authorList>
            <person name="Kawai M."/>
            <person name="Futagami T."/>
            <person name="Toyoda A."/>
            <person name="Takaki Y."/>
            <person name="Nishi S."/>
            <person name="Hori S."/>
            <person name="Arai W."/>
            <person name="Tsubouchi T."/>
            <person name="Morono Y."/>
            <person name="Uchiyama I."/>
            <person name="Ito T."/>
            <person name="Fujiyama A."/>
            <person name="Inagaki F."/>
            <person name="Takami H."/>
        </authorList>
    </citation>
    <scope>NUCLEOTIDE SEQUENCE</scope>
    <source>
        <strain evidence="2">Expedition CK06-06</strain>
    </source>
</reference>
<evidence type="ECO:0000256" key="1">
    <source>
        <dbReference type="SAM" id="Phobius"/>
    </source>
</evidence>
<accession>X1I7F1</accession>
<feature type="non-terminal residue" evidence="2">
    <location>
        <position position="1"/>
    </location>
</feature>
<organism evidence="2">
    <name type="scientific">marine sediment metagenome</name>
    <dbReference type="NCBI Taxonomy" id="412755"/>
    <lineage>
        <taxon>unclassified sequences</taxon>
        <taxon>metagenomes</taxon>
        <taxon>ecological metagenomes</taxon>
    </lineage>
</organism>
<dbReference type="EMBL" id="BARU01034141">
    <property type="protein sequence ID" value="GAH62009.1"/>
    <property type="molecule type" value="Genomic_DNA"/>
</dbReference>
<name>X1I7F1_9ZZZZ</name>
<keyword evidence="1" id="KW-0472">Membrane</keyword>
<feature type="transmembrane region" description="Helical" evidence="1">
    <location>
        <begin position="34"/>
        <end position="51"/>
    </location>
</feature>
<keyword evidence="1" id="KW-1133">Transmembrane helix</keyword>
<sequence>FAEYTFVGAAAGHGIVYGVDNIIRYGWNPLIGGSYLYIVVFMLGILLFTRYHKSLFWLSRYPLAVMVGLGIGLSMRAVITTEFIAQIKATAALNVLGAKDALTGFNNLLFIVIVLSVVYFFIFTFPEVQKGGLGVIPKFARYAMMAAFGYSFSNTVLSRYNMIFGRINFVMTEWLPLPFANIALPILLIALVYAMIPAEKRPWPKT</sequence>
<dbReference type="AlphaFoldDB" id="X1I7F1"/>
<evidence type="ECO:0000313" key="2">
    <source>
        <dbReference type="EMBL" id="GAH62009.1"/>
    </source>
</evidence>
<proteinExistence type="predicted"/>
<feature type="transmembrane region" description="Helical" evidence="1">
    <location>
        <begin position="105"/>
        <end position="127"/>
    </location>
</feature>
<feature type="transmembrane region" description="Helical" evidence="1">
    <location>
        <begin position="63"/>
        <end position="85"/>
    </location>
</feature>
<feature type="transmembrane region" description="Helical" evidence="1">
    <location>
        <begin position="139"/>
        <end position="157"/>
    </location>
</feature>